<proteinExistence type="predicted"/>
<dbReference type="AlphaFoldDB" id="A0A6G9YC14"/>
<evidence type="ECO:0000313" key="2">
    <source>
        <dbReference type="EMBL" id="QIS10553.1"/>
    </source>
</evidence>
<feature type="transmembrane region" description="Helical" evidence="1">
    <location>
        <begin position="30"/>
        <end position="49"/>
    </location>
</feature>
<evidence type="ECO:0000313" key="3">
    <source>
        <dbReference type="Proteomes" id="UP000503540"/>
    </source>
</evidence>
<dbReference type="RefSeq" id="WP_167473513.1">
    <property type="nucleotide sequence ID" value="NZ_CP046172.1"/>
</dbReference>
<dbReference type="EMBL" id="CP046172">
    <property type="protein sequence ID" value="QIS10553.1"/>
    <property type="molecule type" value="Genomic_DNA"/>
</dbReference>
<dbReference type="KEGG" id="nah:F5544_13320"/>
<gene>
    <name evidence="2" type="ORF">F5544_13320</name>
</gene>
<reference evidence="2 3" key="1">
    <citation type="journal article" date="2019" name="ACS Chem. Biol.">
        <title>Identification and Mobilization of a Cryptic Antibiotic Biosynthesis Gene Locus from a Human-Pathogenic Nocardia Isolate.</title>
        <authorList>
            <person name="Herisse M."/>
            <person name="Ishida K."/>
            <person name="Porter J.L."/>
            <person name="Howden B."/>
            <person name="Hertweck C."/>
            <person name="Stinear T.P."/>
            <person name="Pidot S.J."/>
        </authorList>
    </citation>
    <scope>NUCLEOTIDE SEQUENCE [LARGE SCALE GENOMIC DNA]</scope>
    <source>
        <strain evidence="2 3">AUSMDU00012717</strain>
    </source>
</reference>
<keyword evidence="1" id="KW-1133">Transmembrane helix</keyword>
<protein>
    <submittedName>
        <fullName evidence="2">Uncharacterized protein</fullName>
    </submittedName>
</protein>
<name>A0A6G9YC14_9NOCA</name>
<evidence type="ECO:0000256" key="1">
    <source>
        <dbReference type="SAM" id="Phobius"/>
    </source>
</evidence>
<keyword evidence="1" id="KW-0812">Transmembrane</keyword>
<dbReference type="Proteomes" id="UP000503540">
    <property type="component" value="Chromosome"/>
</dbReference>
<sequence>MGRQIGVVIFVLALVAVVVAVDILFFRGYFWARLAANIGIVLLFVAFYLRFFKGS</sequence>
<keyword evidence="1" id="KW-0472">Membrane</keyword>
<accession>A0A6G9YC14</accession>
<organism evidence="2 3">
    <name type="scientific">Nocardia arthritidis</name>
    <dbReference type="NCBI Taxonomy" id="228602"/>
    <lineage>
        <taxon>Bacteria</taxon>
        <taxon>Bacillati</taxon>
        <taxon>Actinomycetota</taxon>
        <taxon>Actinomycetes</taxon>
        <taxon>Mycobacteriales</taxon>
        <taxon>Nocardiaceae</taxon>
        <taxon>Nocardia</taxon>
    </lineage>
</organism>
<keyword evidence="3" id="KW-1185">Reference proteome</keyword>